<dbReference type="PROSITE" id="PS50075">
    <property type="entry name" value="CARRIER"/>
    <property type="match status" value="1"/>
</dbReference>
<dbReference type="Gene3D" id="3.40.50.12780">
    <property type="entry name" value="N-terminal domain of ligase-like"/>
    <property type="match status" value="1"/>
</dbReference>
<evidence type="ECO:0000256" key="3">
    <source>
        <dbReference type="ARBA" id="ARBA00022553"/>
    </source>
</evidence>
<feature type="domain" description="Carrier" evidence="5">
    <location>
        <begin position="967"/>
        <end position="1042"/>
    </location>
</feature>
<dbReference type="SUPFAM" id="SSF56801">
    <property type="entry name" value="Acetyl-CoA synthetase-like"/>
    <property type="match status" value="1"/>
</dbReference>
<evidence type="ECO:0000313" key="7">
    <source>
        <dbReference type="Proteomes" id="UP001058271"/>
    </source>
</evidence>
<dbReference type="SUPFAM" id="SSF47336">
    <property type="entry name" value="ACP-like"/>
    <property type="match status" value="1"/>
</dbReference>
<reference evidence="6" key="1">
    <citation type="submission" date="2021-04" db="EMBL/GenBank/DDBJ databases">
        <title>Biosynthetic gene clusters of Dactylosporangioum roseum.</title>
        <authorList>
            <person name="Hartkoorn R.C."/>
            <person name="Beaudoing E."/>
            <person name="Hot D."/>
            <person name="Moureu S."/>
        </authorList>
    </citation>
    <scope>NUCLEOTIDE SEQUENCE</scope>
    <source>
        <strain evidence="6">NRRL B-16295</strain>
    </source>
</reference>
<dbReference type="PANTHER" id="PTHR45527:SF1">
    <property type="entry name" value="FATTY ACID SYNTHASE"/>
    <property type="match status" value="1"/>
</dbReference>
<dbReference type="InterPro" id="IPR020845">
    <property type="entry name" value="AMP-binding_CS"/>
</dbReference>
<dbReference type="Pfam" id="PF00550">
    <property type="entry name" value="PP-binding"/>
    <property type="match status" value="1"/>
</dbReference>
<evidence type="ECO:0000256" key="1">
    <source>
        <dbReference type="ARBA" id="ARBA00001957"/>
    </source>
</evidence>
<dbReference type="InterPro" id="IPR000873">
    <property type="entry name" value="AMP-dep_synth/lig_dom"/>
</dbReference>
<organism evidence="6 7">
    <name type="scientific">Dactylosporangium roseum</name>
    <dbReference type="NCBI Taxonomy" id="47989"/>
    <lineage>
        <taxon>Bacteria</taxon>
        <taxon>Bacillati</taxon>
        <taxon>Actinomycetota</taxon>
        <taxon>Actinomycetes</taxon>
        <taxon>Micromonosporales</taxon>
        <taxon>Micromonosporaceae</taxon>
        <taxon>Dactylosporangium</taxon>
    </lineage>
</organism>
<dbReference type="NCBIfam" id="TIGR01733">
    <property type="entry name" value="AA-adenyl-dom"/>
    <property type="match status" value="1"/>
</dbReference>
<protein>
    <submittedName>
        <fullName evidence="6">Amino acid adenylation domain-containing protein</fullName>
    </submittedName>
</protein>
<dbReference type="EMBL" id="CP073721">
    <property type="protein sequence ID" value="UWZ39431.1"/>
    <property type="molecule type" value="Genomic_DNA"/>
</dbReference>
<dbReference type="Gene3D" id="3.30.559.30">
    <property type="entry name" value="Nonribosomal peptide synthetase, condensation domain"/>
    <property type="match status" value="1"/>
</dbReference>
<dbReference type="Pfam" id="PF00501">
    <property type="entry name" value="AMP-binding"/>
    <property type="match status" value="1"/>
</dbReference>
<dbReference type="Gene3D" id="1.10.1200.10">
    <property type="entry name" value="ACP-like"/>
    <property type="match status" value="1"/>
</dbReference>
<dbReference type="InterPro" id="IPR023213">
    <property type="entry name" value="CAT-like_dom_sf"/>
</dbReference>
<dbReference type="InterPro" id="IPR001242">
    <property type="entry name" value="Condensation_dom"/>
</dbReference>
<dbReference type="InterPro" id="IPR036736">
    <property type="entry name" value="ACP-like_sf"/>
</dbReference>
<keyword evidence="2" id="KW-0596">Phosphopantetheine</keyword>
<dbReference type="Gene3D" id="3.30.300.30">
    <property type="match status" value="1"/>
</dbReference>
<evidence type="ECO:0000256" key="4">
    <source>
        <dbReference type="SAM" id="MobiDB-lite"/>
    </source>
</evidence>
<dbReference type="RefSeq" id="WP_260728836.1">
    <property type="nucleotide sequence ID" value="NZ_BAAABS010000089.1"/>
</dbReference>
<evidence type="ECO:0000313" key="6">
    <source>
        <dbReference type="EMBL" id="UWZ39431.1"/>
    </source>
</evidence>
<dbReference type="Pfam" id="PF00668">
    <property type="entry name" value="Condensation"/>
    <property type="match status" value="1"/>
</dbReference>
<dbReference type="InterPro" id="IPR010071">
    <property type="entry name" value="AA_adenyl_dom"/>
</dbReference>
<evidence type="ECO:0000256" key="2">
    <source>
        <dbReference type="ARBA" id="ARBA00022450"/>
    </source>
</evidence>
<dbReference type="SMART" id="SM00823">
    <property type="entry name" value="PKS_PP"/>
    <property type="match status" value="1"/>
</dbReference>
<dbReference type="InterPro" id="IPR009081">
    <property type="entry name" value="PP-bd_ACP"/>
</dbReference>
<dbReference type="PROSITE" id="PS00455">
    <property type="entry name" value="AMP_BINDING"/>
    <property type="match status" value="1"/>
</dbReference>
<dbReference type="Gene3D" id="3.30.559.10">
    <property type="entry name" value="Chloramphenicol acetyltransferase-like domain"/>
    <property type="match status" value="1"/>
</dbReference>
<gene>
    <name evidence="6" type="ORF">Drose_15020</name>
</gene>
<proteinExistence type="predicted"/>
<dbReference type="InterPro" id="IPR045851">
    <property type="entry name" value="AMP-bd_C_sf"/>
</dbReference>
<name>A0ABY5ZBM0_9ACTN</name>
<dbReference type="PANTHER" id="PTHR45527">
    <property type="entry name" value="NONRIBOSOMAL PEPTIDE SYNTHETASE"/>
    <property type="match status" value="1"/>
</dbReference>
<keyword evidence="3" id="KW-0597">Phosphoprotein</keyword>
<dbReference type="CDD" id="cd05930">
    <property type="entry name" value="A_NRPS"/>
    <property type="match status" value="1"/>
</dbReference>
<dbReference type="SUPFAM" id="SSF52777">
    <property type="entry name" value="CoA-dependent acyltransferases"/>
    <property type="match status" value="2"/>
</dbReference>
<sequence length="1047" mass="112603">MTTEQVSMTGLPPAARPVRPLTPVQHGFWVLDQLSPHSGVSNLDLTFRTVRPVRWWPLHVAANQLLRRHPALRLRFPSVEGAPVCHLTSAENASIAVDMFSPPPRTLIGEVQAYARKPFDLAWDLPVRVGCFASGTGSVVCVVVHHICSDVISQRTLLEELCQAYDRVAERNELPPELLAETPMLADRDPAPEAVRYWLDHLDGVRPDAMVIAGARRPPPAPTFAGRTYRHWLSPAARGALRRLRGELRVTENIVMLAAFYLTLLRHGAGPDLVVGVPVRRRAPATDAGVGLAISTMALRVRADPRAGFRALARATRDAFLAGVEHADASVESVVTRLERRPGDWRAPIFRHLYNYRAWDVRHVTVGGEPVEFVLLDDRSRLDIDFVVVPGPDGVLLRLTYATEVHDEPAVAAFAERLDVLLRRAAEEPDRAVCELDPHTEADRRTLVALNATDRTWTGRTSVPAMIAARAAAAPDAEAVIDGARTITWAGLCSWSAAIRDRLAEHGAGPGDVVALALNRSAELAAAMLGVWAAGAAFLPLDARNPGERLAFQLDDAGAALVLTPIDADPPLWTAGHRVAPVPPAPPAAEASAGMVPVEPDDRAYLCYTSGTTGRPKAVQVSHRSLANLIAYFADLLAGREPPVVLWNTTPAFDISMLEVFLPLCAGGRVVVADDETQLDPRRLLDVVLANDVSVIQATPTAWRLIASHAGKDLAARTALCGGEPLSAVMARRLLDLGCQVFNVYGPTETTIWSAAERLHAPVADPVPVGRPIANTSVFIIDRYGSEAPPGIAGELCIAGTGVSLGYLGRDELTAERFGVHPLRGRYYRTGDMARVRADGRLEILGRTDRQVKLHGHRIELAEVEAVLCEHEEVGAAAVMLHGDPQGEDGRLLAFVQPAREPAPRLDARVVAYALRRLPSSAVPAQVVVVDRLPTTANGKVDHAALASRGTGSPAGAPIDRSPDVEPGDPELTAALVTLWRETLNRPGLRAGDSLFLNGGHSVLAVQLAPRIGALVGRPVPVRAVFDHASPRDMAAYLAAVERDGTG</sequence>
<accession>A0ABY5ZBM0</accession>
<evidence type="ECO:0000259" key="5">
    <source>
        <dbReference type="PROSITE" id="PS50075"/>
    </source>
</evidence>
<feature type="region of interest" description="Disordered" evidence="4">
    <location>
        <begin position="946"/>
        <end position="967"/>
    </location>
</feature>
<dbReference type="InterPro" id="IPR020806">
    <property type="entry name" value="PKS_PP-bd"/>
</dbReference>
<dbReference type="InterPro" id="IPR042099">
    <property type="entry name" value="ANL_N_sf"/>
</dbReference>
<dbReference type="Proteomes" id="UP001058271">
    <property type="component" value="Chromosome"/>
</dbReference>
<keyword evidence="7" id="KW-1185">Reference proteome</keyword>
<comment type="cofactor">
    <cofactor evidence="1">
        <name>pantetheine 4'-phosphate</name>
        <dbReference type="ChEBI" id="CHEBI:47942"/>
    </cofactor>
</comment>
<dbReference type="InterPro" id="IPR025110">
    <property type="entry name" value="AMP-bd_C"/>
</dbReference>
<dbReference type="Pfam" id="PF13193">
    <property type="entry name" value="AMP-binding_C"/>
    <property type="match status" value="1"/>
</dbReference>